<dbReference type="STRING" id="4155.A0A022QK94"/>
<dbReference type="PANTHER" id="PTHR47073:SF2">
    <property type="entry name" value="PROTEIN ANTI-SILENCING 1"/>
    <property type="match status" value="1"/>
</dbReference>
<dbReference type="InterPro" id="IPR043151">
    <property type="entry name" value="BAH_sf"/>
</dbReference>
<proteinExistence type="predicted"/>
<name>A0A022QK94_ERYGU</name>
<evidence type="ECO:0000259" key="2">
    <source>
        <dbReference type="PROSITE" id="PS50102"/>
    </source>
</evidence>
<dbReference type="InterPro" id="IPR035979">
    <property type="entry name" value="RBD_domain_sf"/>
</dbReference>
<reference evidence="4 5" key="1">
    <citation type="journal article" date="2013" name="Proc. Natl. Acad. Sci. U.S.A.">
        <title>Fine-scale variation in meiotic recombination in Mimulus inferred from population shotgun sequencing.</title>
        <authorList>
            <person name="Hellsten U."/>
            <person name="Wright K.M."/>
            <person name="Jenkins J."/>
            <person name="Shu S."/>
            <person name="Yuan Y."/>
            <person name="Wessler S.R."/>
            <person name="Schmutz J."/>
            <person name="Willis J.H."/>
            <person name="Rokhsar D.S."/>
        </authorList>
    </citation>
    <scope>NUCLEOTIDE SEQUENCE [LARGE SCALE GENOMIC DNA]</scope>
    <source>
        <strain evidence="5">cv. DUN x IM62</strain>
    </source>
</reference>
<dbReference type="SUPFAM" id="SSF54928">
    <property type="entry name" value="RNA-binding domain, RBD"/>
    <property type="match status" value="1"/>
</dbReference>
<gene>
    <name evidence="4" type="ORF">MIMGU_mgv1a019629mg</name>
</gene>
<feature type="domain" description="BAH" evidence="3">
    <location>
        <begin position="43"/>
        <end position="168"/>
    </location>
</feature>
<evidence type="ECO:0000313" key="4">
    <source>
        <dbReference type="EMBL" id="EYU26920.1"/>
    </source>
</evidence>
<dbReference type="GO" id="GO:0003723">
    <property type="term" value="F:RNA binding"/>
    <property type="evidence" value="ECO:0000318"/>
    <property type="project" value="GO_Central"/>
</dbReference>
<keyword evidence="5" id="KW-1185">Reference proteome</keyword>
<dbReference type="PANTHER" id="PTHR47073">
    <property type="entry name" value="PROTEIN ANTI-SILENCING 1"/>
    <property type="match status" value="1"/>
</dbReference>
<feature type="non-terminal residue" evidence="4">
    <location>
        <position position="399"/>
    </location>
</feature>
<dbReference type="Gene3D" id="3.30.70.330">
    <property type="match status" value="1"/>
</dbReference>
<dbReference type="eggNOG" id="ENOG502RA3X">
    <property type="taxonomic scope" value="Eukaryota"/>
</dbReference>
<dbReference type="InterPro" id="IPR001025">
    <property type="entry name" value="BAH_dom"/>
</dbReference>
<evidence type="ECO:0008006" key="6">
    <source>
        <dbReference type="Google" id="ProtNLM"/>
    </source>
</evidence>
<dbReference type="FunFam" id="2.30.30.490:FF:000017">
    <property type="entry name" value="Bromo-adjacent homology (BAH) domain-containing protein"/>
    <property type="match status" value="1"/>
</dbReference>
<accession>A0A022QK94</accession>
<sequence>MFQSEERKEKPLQEPKEEEELQFSWGIKKEVITLYESFTLDGTEYFLYDCVYLWRAGQDEPDIGKLVKIWETENREKHVEVVWFFRPIDITNWLGDIKPFRREIFLACGQGKGLSNLEPLEAISGKCNVTCSSKHKRNPQPSEEELRMADYIFYRTFDVAQCTISDKFPSSICGVEVDHFFNRKKGTKSSKKYLSTGVSLDNKSRMFVDKRVGSKQHMTQTMRYKYTEVTRRPGIVWEGERLREANEKGTLIILENLDPSFTSAEVEDIVWHVFQQKVKAKMVQPTAVSSPHNGQALVIFKTKEAADNVISQLINGCLILGDGRLIVGRRRKLGKSGVSGGFLGHLRIDRTKPYRQREEMRNAVSTSHFSQSNTVEYEMAIHWSALHEKSNMWWAALYE</sequence>
<evidence type="ECO:0000259" key="3">
    <source>
        <dbReference type="PROSITE" id="PS51038"/>
    </source>
</evidence>
<dbReference type="PROSITE" id="PS50102">
    <property type="entry name" value="RRM"/>
    <property type="match status" value="1"/>
</dbReference>
<evidence type="ECO:0000313" key="5">
    <source>
        <dbReference type="Proteomes" id="UP000030748"/>
    </source>
</evidence>
<organism evidence="4 5">
    <name type="scientific">Erythranthe guttata</name>
    <name type="common">Yellow monkey flower</name>
    <name type="synonym">Mimulus guttatus</name>
    <dbReference type="NCBI Taxonomy" id="4155"/>
    <lineage>
        <taxon>Eukaryota</taxon>
        <taxon>Viridiplantae</taxon>
        <taxon>Streptophyta</taxon>
        <taxon>Embryophyta</taxon>
        <taxon>Tracheophyta</taxon>
        <taxon>Spermatophyta</taxon>
        <taxon>Magnoliopsida</taxon>
        <taxon>eudicotyledons</taxon>
        <taxon>Gunneridae</taxon>
        <taxon>Pentapetalae</taxon>
        <taxon>asterids</taxon>
        <taxon>lamiids</taxon>
        <taxon>Lamiales</taxon>
        <taxon>Phrymaceae</taxon>
        <taxon>Erythranthe</taxon>
    </lineage>
</organism>
<dbReference type="EMBL" id="KI631555">
    <property type="protein sequence ID" value="EYU26920.1"/>
    <property type="molecule type" value="Genomic_DNA"/>
</dbReference>
<dbReference type="CDD" id="cd00590">
    <property type="entry name" value="RRM_SF"/>
    <property type="match status" value="1"/>
</dbReference>
<dbReference type="Pfam" id="PF01426">
    <property type="entry name" value="BAH"/>
    <property type="match status" value="1"/>
</dbReference>
<keyword evidence="1" id="KW-0694">RNA-binding</keyword>
<dbReference type="AlphaFoldDB" id="A0A022QK94"/>
<dbReference type="PROSITE" id="PS51038">
    <property type="entry name" value="BAH"/>
    <property type="match status" value="1"/>
</dbReference>
<feature type="domain" description="RRM" evidence="2">
    <location>
        <begin position="250"/>
        <end position="326"/>
    </location>
</feature>
<dbReference type="InterPro" id="IPR012677">
    <property type="entry name" value="Nucleotide-bd_a/b_plait_sf"/>
</dbReference>
<dbReference type="Gene3D" id="2.30.30.490">
    <property type="match status" value="1"/>
</dbReference>
<dbReference type="Proteomes" id="UP000030748">
    <property type="component" value="Unassembled WGS sequence"/>
</dbReference>
<protein>
    <recommendedName>
        <fullName evidence="6">BAH domain-containing protein</fullName>
    </recommendedName>
</protein>
<evidence type="ECO:0000256" key="1">
    <source>
        <dbReference type="PROSITE-ProRule" id="PRU00176"/>
    </source>
</evidence>
<dbReference type="InterPro" id="IPR000504">
    <property type="entry name" value="RRM_dom"/>
</dbReference>
<dbReference type="GO" id="GO:0003682">
    <property type="term" value="F:chromatin binding"/>
    <property type="evidence" value="ECO:0007669"/>
    <property type="project" value="InterPro"/>
</dbReference>